<dbReference type="VEuPathDB" id="FungiDB:AB675_7815"/>
<dbReference type="SUPFAM" id="SSF54373">
    <property type="entry name" value="FAD-linked reductases, C-terminal domain"/>
    <property type="match status" value="1"/>
</dbReference>
<dbReference type="GO" id="GO:0050660">
    <property type="term" value="F:flavin adenine dinucleotide binding"/>
    <property type="evidence" value="ECO:0007669"/>
    <property type="project" value="TreeGrafter"/>
</dbReference>
<organism evidence="2 3">
    <name type="scientific">Cyphellophora attinorum</name>
    <dbReference type="NCBI Taxonomy" id="1664694"/>
    <lineage>
        <taxon>Eukaryota</taxon>
        <taxon>Fungi</taxon>
        <taxon>Dikarya</taxon>
        <taxon>Ascomycota</taxon>
        <taxon>Pezizomycotina</taxon>
        <taxon>Eurotiomycetes</taxon>
        <taxon>Chaetothyriomycetidae</taxon>
        <taxon>Chaetothyriales</taxon>
        <taxon>Cyphellophoraceae</taxon>
        <taxon>Cyphellophora</taxon>
    </lineage>
</organism>
<name>A0A0N0NMM5_9EURO</name>
<dbReference type="AlphaFoldDB" id="A0A0N0NMM5"/>
<dbReference type="Proteomes" id="UP000038010">
    <property type="component" value="Unassembled WGS sequence"/>
</dbReference>
<dbReference type="InterPro" id="IPR036188">
    <property type="entry name" value="FAD/NAD-bd_sf"/>
</dbReference>
<dbReference type="InterPro" id="IPR050281">
    <property type="entry name" value="Flavin_monoamine_oxidase"/>
</dbReference>
<accession>A0A0N0NMM5</accession>
<dbReference type="STRING" id="1664694.A0A0N0NMM5"/>
<dbReference type="PANTHER" id="PTHR10742:SF414">
    <property type="entry name" value="CONTAINING AMINE OXIDASE, PUTATIVE (AFU_ORTHOLOGUE AFUA_3G12150)-RELATED"/>
    <property type="match status" value="1"/>
</dbReference>
<feature type="domain" description="Amine oxidase" evidence="1">
    <location>
        <begin position="22"/>
        <end position="490"/>
    </location>
</feature>
<dbReference type="OrthoDB" id="5046242at2759"/>
<comment type="caution">
    <text evidence="2">The sequence shown here is derived from an EMBL/GenBank/DDBJ whole genome shotgun (WGS) entry which is preliminary data.</text>
</comment>
<dbReference type="SUPFAM" id="SSF51905">
    <property type="entry name" value="FAD/NAD(P)-binding domain"/>
    <property type="match status" value="1"/>
</dbReference>
<sequence>MASTRIQAPETPKTVAIIGAGISGLKAADILLAAGVKVKIFEARDRVGGRVHQIECGGHLVDVGANWIHDTDGNPLVDIAKRTHSELFWRPGASAIVGSDGKTRSPVITTWLGKSLNAIMAQAYDFSAKYSDEIDPGESLMDFVHEKAWSAYRGAPDYLQDLLNEAERFGLFIGERTSRQSLKFLTYEEGPGGTDAFNASTYREILGYIASRAVKAGMIHLEKEVTKITYDKFGDVKGVVVTTAEGTKETFDEVVITCPLGWLKQHQKALFTPSLPKALSVAIDNVGYGRLEKLYLSFPSAWWLERDTLHGTIDGPKRHAFATHFHDPQYGTYPPGLPSNVAILSLAHLPNHCDHPTLLIYLSGPCATKMVRSIASLEPNSGEYNATIDEFAKPYYSRLPNYDSNDPACSPAAYFGSTWQADHLAGNGSYSFGKVGSTQLDIDLGTLRESGGLGERAGVWFAGEHTALPEYLATVTGAFLSGKRAAEDVLAKWSAGT</sequence>
<protein>
    <submittedName>
        <fullName evidence="2">Putative polyamine oxidase 4</fullName>
    </submittedName>
</protein>
<dbReference type="Pfam" id="PF01593">
    <property type="entry name" value="Amino_oxidase"/>
    <property type="match status" value="1"/>
</dbReference>
<dbReference type="GO" id="GO:0006338">
    <property type="term" value="P:chromatin remodeling"/>
    <property type="evidence" value="ECO:0007669"/>
    <property type="project" value="TreeGrafter"/>
</dbReference>
<dbReference type="PRINTS" id="PR00419">
    <property type="entry name" value="ADXRDTASE"/>
</dbReference>
<evidence type="ECO:0000259" key="1">
    <source>
        <dbReference type="Pfam" id="PF01593"/>
    </source>
</evidence>
<dbReference type="InterPro" id="IPR002937">
    <property type="entry name" value="Amino_oxidase"/>
</dbReference>
<dbReference type="Gene3D" id="3.90.660.10">
    <property type="match status" value="1"/>
</dbReference>
<dbReference type="EMBL" id="LFJN01000012">
    <property type="protein sequence ID" value="KPI40379.1"/>
    <property type="molecule type" value="Genomic_DNA"/>
</dbReference>
<evidence type="ECO:0000313" key="2">
    <source>
        <dbReference type="EMBL" id="KPI40379.1"/>
    </source>
</evidence>
<dbReference type="GO" id="GO:0016491">
    <property type="term" value="F:oxidoreductase activity"/>
    <property type="evidence" value="ECO:0007669"/>
    <property type="project" value="InterPro"/>
</dbReference>
<dbReference type="Gene3D" id="3.50.50.60">
    <property type="entry name" value="FAD/NAD(P)-binding domain"/>
    <property type="match status" value="1"/>
</dbReference>
<dbReference type="GO" id="GO:0003682">
    <property type="term" value="F:chromatin binding"/>
    <property type="evidence" value="ECO:0007669"/>
    <property type="project" value="TreeGrafter"/>
</dbReference>
<dbReference type="RefSeq" id="XP_018000342.1">
    <property type="nucleotide sequence ID" value="XM_018148211.1"/>
</dbReference>
<keyword evidence="3" id="KW-1185">Reference proteome</keyword>
<dbReference type="GeneID" id="28740091"/>
<gene>
    <name evidence="2" type="ORF">AB675_7815</name>
</gene>
<dbReference type="PANTHER" id="PTHR10742">
    <property type="entry name" value="FLAVIN MONOAMINE OXIDASE"/>
    <property type="match status" value="1"/>
</dbReference>
<reference evidence="2 3" key="1">
    <citation type="submission" date="2015-06" db="EMBL/GenBank/DDBJ databases">
        <title>Draft genome of the ant-associated black yeast Phialophora attae CBS 131958.</title>
        <authorList>
            <person name="Moreno L.F."/>
            <person name="Stielow B.J."/>
            <person name="de Hoog S."/>
            <person name="Vicente V.A."/>
            <person name="Weiss V.A."/>
            <person name="de Vries M."/>
            <person name="Cruz L.M."/>
            <person name="Souza E.M."/>
        </authorList>
    </citation>
    <scope>NUCLEOTIDE SEQUENCE [LARGE SCALE GENOMIC DNA]</scope>
    <source>
        <strain evidence="2 3">CBS 131958</strain>
    </source>
</reference>
<proteinExistence type="predicted"/>
<evidence type="ECO:0000313" key="3">
    <source>
        <dbReference type="Proteomes" id="UP000038010"/>
    </source>
</evidence>